<feature type="non-terminal residue" evidence="5">
    <location>
        <position position="1"/>
    </location>
</feature>
<keyword evidence="4" id="KW-0067">ATP-binding</keyword>
<evidence type="ECO:0000256" key="3">
    <source>
        <dbReference type="ARBA" id="ARBA00022741"/>
    </source>
</evidence>
<evidence type="ECO:0000313" key="5">
    <source>
        <dbReference type="EMBL" id="CAD7232007.1"/>
    </source>
</evidence>
<proteinExistence type="inferred from homology"/>
<dbReference type="SUPFAM" id="SSF56801">
    <property type="entry name" value="Acetyl-CoA synthetase-like"/>
    <property type="match status" value="1"/>
</dbReference>
<keyword evidence="3" id="KW-0547">Nucleotide-binding</keyword>
<accession>A0A7R8WN34</accession>
<dbReference type="GO" id="GO:0005783">
    <property type="term" value="C:endoplasmic reticulum"/>
    <property type="evidence" value="ECO:0007669"/>
    <property type="project" value="TreeGrafter"/>
</dbReference>
<name>A0A7R8WN34_9CRUS</name>
<comment type="similarity">
    <text evidence="1">Belongs to the ATP-dependent AMP-binding enzyme family.</text>
</comment>
<dbReference type="AlphaFoldDB" id="A0A7R8WN34"/>
<evidence type="ECO:0000256" key="2">
    <source>
        <dbReference type="ARBA" id="ARBA00022598"/>
    </source>
</evidence>
<gene>
    <name evidence="5" type="ORF">CTOB1V02_LOCUS9848</name>
</gene>
<evidence type="ECO:0000256" key="1">
    <source>
        <dbReference type="ARBA" id="ARBA00006432"/>
    </source>
</evidence>
<dbReference type="GO" id="GO:0035336">
    <property type="term" value="P:long-chain fatty-acyl-CoA metabolic process"/>
    <property type="evidence" value="ECO:0007669"/>
    <property type="project" value="TreeGrafter"/>
</dbReference>
<dbReference type="EMBL" id="OB664111">
    <property type="protein sequence ID" value="CAD7232007.1"/>
    <property type="molecule type" value="Genomic_DNA"/>
</dbReference>
<dbReference type="PANTHER" id="PTHR43272:SF83">
    <property type="entry name" value="ACYL-COA SYNTHETASE LONG-CHAIN, ISOFORM J"/>
    <property type="match status" value="1"/>
</dbReference>
<keyword evidence="2" id="KW-0436">Ligase</keyword>
<dbReference type="GO" id="GO:0005524">
    <property type="term" value="F:ATP binding"/>
    <property type="evidence" value="ECO:0007669"/>
    <property type="project" value="UniProtKB-KW"/>
</dbReference>
<dbReference type="GO" id="GO:0090433">
    <property type="term" value="F:palmitoyl-CoA ligase activity"/>
    <property type="evidence" value="ECO:0007669"/>
    <property type="project" value="TreeGrafter"/>
</dbReference>
<sequence>VADDSLSLEELCQNKQVEAAVVKELQAHGKRASLQKFEIPSAVKLCPEQWTPDSGLVTAAFKLRRKPIQEKYKEEIRRMYA</sequence>
<dbReference type="PANTHER" id="PTHR43272">
    <property type="entry name" value="LONG-CHAIN-FATTY-ACID--COA LIGASE"/>
    <property type="match status" value="1"/>
</dbReference>
<dbReference type="GO" id="GO:0005811">
    <property type="term" value="C:lipid droplet"/>
    <property type="evidence" value="ECO:0007669"/>
    <property type="project" value="TreeGrafter"/>
</dbReference>
<protein>
    <submittedName>
        <fullName evidence="5">Uncharacterized protein</fullName>
    </submittedName>
</protein>
<dbReference type="GO" id="GO:0005886">
    <property type="term" value="C:plasma membrane"/>
    <property type="evidence" value="ECO:0007669"/>
    <property type="project" value="TreeGrafter"/>
</dbReference>
<dbReference type="GO" id="GO:0030182">
    <property type="term" value="P:neuron differentiation"/>
    <property type="evidence" value="ECO:0007669"/>
    <property type="project" value="TreeGrafter"/>
</dbReference>
<dbReference type="OrthoDB" id="1700726at2759"/>
<evidence type="ECO:0000256" key="4">
    <source>
        <dbReference type="ARBA" id="ARBA00022840"/>
    </source>
</evidence>
<reference evidence="5" key="1">
    <citation type="submission" date="2020-11" db="EMBL/GenBank/DDBJ databases">
        <authorList>
            <person name="Tran Van P."/>
        </authorList>
    </citation>
    <scope>NUCLEOTIDE SEQUENCE</scope>
</reference>
<organism evidence="5">
    <name type="scientific">Cyprideis torosa</name>
    <dbReference type="NCBI Taxonomy" id="163714"/>
    <lineage>
        <taxon>Eukaryota</taxon>
        <taxon>Metazoa</taxon>
        <taxon>Ecdysozoa</taxon>
        <taxon>Arthropoda</taxon>
        <taxon>Crustacea</taxon>
        <taxon>Oligostraca</taxon>
        <taxon>Ostracoda</taxon>
        <taxon>Podocopa</taxon>
        <taxon>Podocopida</taxon>
        <taxon>Cytherocopina</taxon>
        <taxon>Cytheroidea</taxon>
        <taxon>Cytherideidae</taxon>
        <taxon>Cyprideis</taxon>
    </lineage>
</organism>